<organism evidence="7 8">
    <name type="scientific">Enhygromyxa salina</name>
    <dbReference type="NCBI Taxonomy" id="215803"/>
    <lineage>
        <taxon>Bacteria</taxon>
        <taxon>Pseudomonadati</taxon>
        <taxon>Myxococcota</taxon>
        <taxon>Polyangia</taxon>
        <taxon>Nannocystales</taxon>
        <taxon>Nannocystaceae</taxon>
        <taxon>Enhygromyxa</taxon>
    </lineage>
</organism>
<keyword evidence="4 5" id="KW-0413">Isomerase</keyword>
<dbReference type="InterPro" id="IPR023058">
    <property type="entry name" value="PPIase_PpiC_CS"/>
</dbReference>
<gene>
    <name evidence="7" type="primary">ppiC</name>
    <name evidence="7" type="ORF">ENSA5_48730</name>
</gene>
<evidence type="ECO:0000256" key="3">
    <source>
        <dbReference type="ARBA" id="ARBA00023110"/>
    </source>
</evidence>
<dbReference type="SUPFAM" id="SSF54534">
    <property type="entry name" value="FKBP-like"/>
    <property type="match status" value="1"/>
</dbReference>
<dbReference type="Gene3D" id="3.10.50.40">
    <property type="match status" value="1"/>
</dbReference>
<dbReference type="InterPro" id="IPR046357">
    <property type="entry name" value="PPIase_dom_sf"/>
</dbReference>
<dbReference type="GO" id="GO:0003755">
    <property type="term" value="F:peptidyl-prolyl cis-trans isomerase activity"/>
    <property type="evidence" value="ECO:0007669"/>
    <property type="project" value="UniProtKB-KW"/>
</dbReference>
<evidence type="ECO:0000256" key="2">
    <source>
        <dbReference type="ARBA" id="ARBA00013194"/>
    </source>
</evidence>
<evidence type="ECO:0000256" key="5">
    <source>
        <dbReference type="PROSITE-ProRule" id="PRU00278"/>
    </source>
</evidence>
<evidence type="ECO:0000259" key="6">
    <source>
        <dbReference type="PROSITE" id="PS50198"/>
    </source>
</evidence>
<evidence type="ECO:0000256" key="4">
    <source>
        <dbReference type="ARBA" id="ARBA00023235"/>
    </source>
</evidence>
<dbReference type="EC" id="5.2.1.8" evidence="2"/>
<keyword evidence="8" id="KW-1185">Reference proteome</keyword>
<dbReference type="InterPro" id="IPR000297">
    <property type="entry name" value="PPIase_PpiC"/>
</dbReference>
<dbReference type="PROSITE" id="PS50198">
    <property type="entry name" value="PPIC_PPIASE_2"/>
    <property type="match status" value="1"/>
</dbReference>
<dbReference type="PANTHER" id="PTHR10657">
    <property type="entry name" value="PEPTIDYL-PROLYL CIS-TRANS ISOMERASE"/>
    <property type="match status" value="1"/>
</dbReference>
<accession>A0A2S9XHW1</accession>
<protein>
    <recommendedName>
        <fullName evidence="2">peptidylprolyl isomerase</fullName>
        <ecNumber evidence="2">5.2.1.8</ecNumber>
    </recommendedName>
</protein>
<sequence>MRVDGASSLVKRAIGWYQRPMSSVRASHILLMYKGSARSSATRSKAEADQLIKEIKAKVDGGADFAELAQTHSDCPSGRKGGDLGQFGKGQMVPAFETAAFSMEIGDVSGVVETDFGYHLIKRTG</sequence>
<dbReference type="PANTHER" id="PTHR10657:SF4">
    <property type="entry name" value="PEPTIDYL-PROLYL CIS-TRANS ISOMERASE-RELATED"/>
    <property type="match status" value="1"/>
</dbReference>
<dbReference type="PROSITE" id="PS01096">
    <property type="entry name" value="PPIC_PPIASE_1"/>
    <property type="match status" value="1"/>
</dbReference>
<name>A0A2S9XHW1_9BACT</name>
<feature type="domain" description="PpiC" evidence="6">
    <location>
        <begin position="21"/>
        <end position="125"/>
    </location>
</feature>
<evidence type="ECO:0000256" key="1">
    <source>
        <dbReference type="ARBA" id="ARBA00000971"/>
    </source>
</evidence>
<comment type="catalytic activity">
    <reaction evidence="1">
        <text>[protein]-peptidylproline (omega=180) = [protein]-peptidylproline (omega=0)</text>
        <dbReference type="Rhea" id="RHEA:16237"/>
        <dbReference type="Rhea" id="RHEA-COMP:10747"/>
        <dbReference type="Rhea" id="RHEA-COMP:10748"/>
        <dbReference type="ChEBI" id="CHEBI:83833"/>
        <dbReference type="ChEBI" id="CHEBI:83834"/>
        <dbReference type="EC" id="5.2.1.8"/>
    </reaction>
</comment>
<evidence type="ECO:0000313" key="7">
    <source>
        <dbReference type="EMBL" id="PRP92455.1"/>
    </source>
</evidence>
<dbReference type="AlphaFoldDB" id="A0A2S9XHW1"/>
<dbReference type="EMBL" id="PVNK01000209">
    <property type="protein sequence ID" value="PRP92455.1"/>
    <property type="molecule type" value="Genomic_DNA"/>
</dbReference>
<keyword evidence="3 5" id="KW-0697">Rotamase</keyword>
<evidence type="ECO:0000313" key="8">
    <source>
        <dbReference type="Proteomes" id="UP000237968"/>
    </source>
</evidence>
<dbReference type="Proteomes" id="UP000237968">
    <property type="component" value="Unassembled WGS sequence"/>
</dbReference>
<dbReference type="Pfam" id="PF13616">
    <property type="entry name" value="Rotamase_3"/>
    <property type="match status" value="1"/>
</dbReference>
<reference evidence="7 8" key="1">
    <citation type="submission" date="2018-03" db="EMBL/GenBank/DDBJ databases">
        <title>Draft Genome Sequences of the Obligatory Marine Myxobacteria Enhygromyxa salina SWB005.</title>
        <authorList>
            <person name="Poehlein A."/>
            <person name="Moghaddam J.A."/>
            <person name="Harms H."/>
            <person name="Alanjari M."/>
            <person name="Koenig G.M."/>
            <person name="Daniel R."/>
            <person name="Schaeberle T.F."/>
        </authorList>
    </citation>
    <scope>NUCLEOTIDE SEQUENCE [LARGE SCALE GENOMIC DNA]</scope>
    <source>
        <strain evidence="7 8">SWB005</strain>
    </source>
</reference>
<proteinExistence type="predicted"/>
<comment type="caution">
    <text evidence="7">The sequence shown here is derived from an EMBL/GenBank/DDBJ whole genome shotgun (WGS) entry which is preliminary data.</text>
</comment>
<dbReference type="InterPro" id="IPR051370">
    <property type="entry name" value="PPIase_Pin1"/>
</dbReference>